<dbReference type="EMBL" id="BKCJ011337445">
    <property type="protein sequence ID" value="GFD22475.1"/>
    <property type="molecule type" value="Genomic_DNA"/>
</dbReference>
<feature type="compositionally biased region" description="Polar residues" evidence="1">
    <location>
        <begin position="1"/>
        <end position="16"/>
    </location>
</feature>
<accession>A0A699UHL0</accession>
<feature type="non-terminal residue" evidence="2">
    <location>
        <position position="57"/>
    </location>
</feature>
<name>A0A699UHL0_TANCI</name>
<evidence type="ECO:0000313" key="2">
    <source>
        <dbReference type="EMBL" id="GFD22475.1"/>
    </source>
</evidence>
<gene>
    <name evidence="2" type="ORF">Tci_894444</name>
</gene>
<reference evidence="2" key="1">
    <citation type="journal article" date="2019" name="Sci. Rep.">
        <title>Draft genome of Tanacetum cinerariifolium, the natural source of mosquito coil.</title>
        <authorList>
            <person name="Yamashiro T."/>
            <person name="Shiraishi A."/>
            <person name="Satake H."/>
            <person name="Nakayama K."/>
        </authorList>
    </citation>
    <scope>NUCLEOTIDE SEQUENCE</scope>
</reference>
<feature type="region of interest" description="Disordered" evidence="1">
    <location>
        <begin position="1"/>
        <end position="57"/>
    </location>
</feature>
<dbReference type="AlphaFoldDB" id="A0A699UHL0"/>
<feature type="non-terminal residue" evidence="2">
    <location>
        <position position="1"/>
    </location>
</feature>
<organism evidence="2">
    <name type="scientific">Tanacetum cinerariifolium</name>
    <name type="common">Dalmatian daisy</name>
    <name type="synonym">Chrysanthemum cinerariifolium</name>
    <dbReference type="NCBI Taxonomy" id="118510"/>
    <lineage>
        <taxon>Eukaryota</taxon>
        <taxon>Viridiplantae</taxon>
        <taxon>Streptophyta</taxon>
        <taxon>Embryophyta</taxon>
        <taxon>Tracheophyta</taxon>
        <taxon>Spermatophyta</taxon>
        <taxon>Magnoliopsida</taxon>
        <taxon>eudicotyledons</taxon>
        <taxon>Gunneridae</taxon>
        <taxon>Pentapetalae</taxon>
        <taxon>asterids</taxon>
        <taxon>campanulids</taxon>
        <taxon>Asterales</taxon>
        <taxon>Asteraceae</taxon>
        <taxon>Asteroideae</taxon>
        <taxon>Anthemideae</taxon>
        <taxon>Anthemidinae</taxon>
        <taxon>Tanacetum</taxon>
    </lineage>
</organism>
<protein>
    <submittedName>
        <fullName evidence="2">Uncharacterized protein</fullName>
    </submittedName>
</protein>
<evidence type="ECO:0000256" key="1">
    <source>
        <dbReference type="SAM" id="MobiDB-lite"/>
    </source>
</evidence>
<sequence length="57" mass="5986">DSTGSPCGSVTHTTDSAVFADSPQVPPGASNKGKSPMVEEDIPVPAKTFRQIEEDRL</sequence>
<proteinExistence type="predicted"/>
<comment type="caution">
    <text evidence="2">The sequence shown here is derived from an EMBL/GenBank/DDBJ whole genome shotgun (WGS) entry which is preliminary data.</text>
</comment>